<dbReference type="AlphaFoldDB" id="A0A4S8HW57"/>
<dbReference type="EMBL" id="STFF01000003">
    <property type="protein sequence ID" value="THU39675.1"/>
    <property type="molecule type" value="Genomic_DNA"/>
</dbReference>
<dbReference type="OrthoDB" id="657365at2"/>
<gene>
    <name evidence="3" type="ORF">FAM09_14355</name>
</gene>
<evidence type="ECO:0000259" key="2">
    <source>
        <dbReference type="Pfam" id="PF04773"/>
    </source>
</evidence>
<feature type="transmembrane region" description="Helical" evidence="1">
    <location>
        <begin position="78"/>
        <end position="98"/>
    </location>
</feature>
<evidence type="ECO:0000256" key="1">
    <source>
        <dbReference type="SAM" id="Phobius"/>
    </source>
</evidence>
<keyword evidence="1" id="KW-1133">Transmembrane helix</keyword>
<dbReference type="PIRSF" id="PIRSF018266">
    <property type="entry name" value="FecR"/>
    <property type="match status" value="1"/>
</dbReference>
<dbReference type="GO" id="GO:0016989">
    <property type="term" value="F:sigma factor antagonist activity"/>
    <property type="evidence" value="ECO:0007669"/>
    <property type="project" value="TreeGrafter"/>
</dbReference>
<dbReference type="PANTHER" id="PTHR30273:SF2">
    <property type="entry name" value="PROTEIN FECR"/>
    <property type="match status" value="1"/>
</dbReference>
<sequence>MNHQEYIDQLLEKFKRNACSEEELQELYNWLDAQSAAGTGYSFADDNARLLLKSRMRDAIFSKLVANPPVKTINRYRWIKFAAAAVVLIAISSVAYWLTRPKLIVVAAAPGKVEKKVLPDGSTVWLNDNSAISYYSNFSGHRTIELKQGEAFFEVKKDPAHPFTVQSNNVSTTVKGTSFSVKMIDRTGDIKVSVVTGKVLVQKLQDTLGYLVPGQRLRYNKQQGVTLIDSVQAGEANAWIQGELFLQNASLPEVIQWLQNHFKVTVQNNRSDYKGDYYLQVKRDITLEEVIRILNLLGTKDQIQFSLHNQTVFIQ</sequence>
<dbReference type="Gene3D" id="2.60.120.1440">
    <property type="match status" value="1"/>
</dbReference>
<organism evidence="3 4">
    <name type="scientific">Niastella caeni</name>
    <dbReference type="NCBI Taxonomy" id="2569763"/>
    <lineage>
        <taxon>Bacteria</taxon>
        <taxon>Pseudomonadati</taxon>
        <taxon>Bacteroidota</taxon>
        <taxon>Chitinophagia</taxon>
        <taxon>Chitinophagales</taxon>
        <taxon>Chitinophagaceae</taxon>
        <taxon>Niastella</taxon>
    </lineage>
</organism>
<dbReference type="Pfam" id="PF04773">
    <property type="entry name" value="FecR"/>
    <property type="match status" value="1"/>
</dbReference>
<dbReference type="Gene3D" id="3.55.50.30">
    <property type="match status" value="1"/>
</dbReference>
<dbReference type="PANTHER" id="PTHR30273">
    <property type="entry name" value="PERIPLASMIC SIGNAL SENSOR AND SIGMA FACTOR ACTIVATOR FECR-RELATED"/>
    <property type="match status" value="1"/>
</dbReference>
<comment type="caution">
    <text evidence="3">The sequence shown here is derived from an EMBL/GenBank/DDBJ whole genome shotgun (WGS) entry which is preliminary data.</text>
</comment>
<proteinExistence type="predicted"/>
<evidence type="ECO:0000313" key="4">
    <source>
        <dbReference type="Proteomes" id="UP000306918"/>
    </source>
</evidence>
<feature type="domain" description="FecR protein" evidence="2">
    <location>
        <begin position="109"/>
        <end position="199"/>
    </location>
</feature>
<dbReference type="InterPro" id="IPR012373">
    <property type="entry name" value="Ferrdict_sens_TM"/>
</dbReference>
<keyword evidence="1" id="KW-0812">Transmembrane</keyword>
<protein>
    <submittedName>
        <fullName evidence="3">DUF4974 domain-containing protein</fullName>
    </submittedName>
</protein>
<name>A0A4S8HW57_9BACT</name>
<dbReference type="Proteomes" id="UP000306918">
    <property type="component" value="Unassembled WGS sequence"/>
</dbReference>
<dbReference type="RefSeq" id="WP_136577807.1">
    <property type="nucleotide sequence ID" value="NZ_STFF01000003.1"/>
</dbReference>
<keyword evidence="4" id="KW-1185">Reference proteome</keyword>
<reference evidence="3 4" key="1">
    <citation type="submission" date="2019-04" db="EMBL/GenBank/DDBJ databases">
        <title>Niastella caeni sp. nov., isolated from activated sludge.</title>
        <authorList>
            <person name="Sheng M."/>
        </authorList>
    </citation>
    <scope>NUCLEOTIDE SEQUENCE [LARGE SCALE GENOMIC DNA]</scope>
    <source>
        <strain evidence="3 4">HX-2-15</strain>
    </source>
</reference>
<dbReference type="InterPro" id="IPR006860">
    <property type="entry name" value="FecR"/>
</dbReference>
<accession>A0A4S8HW57</accession>
<keyword evidence="1" id="KW-0472">Membrane</keyword>
<evidence type="ECO:0000313" key="3">
    <source>
        <dbReference type="EMBL" id="THU39675.1"/>
    </source>
</evidence>